<evidence type="ECO:0000313" key="2">
    <source>
        <dbReference type="EMBL" id="MCG2461077.1"/>
    </source>
</evidence>
<dbReference type="RefSeq" id="WP_317902225.1">
    <property type="nucleotide sequence ID" value="NZ_JAIRBC010000013.1"/>
</dbReference>
<reference evidence="2" key="1">
    <citation type="submission" date="2023-02" db="EMBL/GenBank/DDBJ databases">
        <title>Genome of Flavobacteriaceae gen. nov. sp. strain F89.</title>
        <authorList>
            <person name="Wang Y."/>
        </authorList>
    </citation>
    <scope>NUCLEOTIDE SEQUENCE</scope>
    <source>
        <strain evidence="2">F89</strain>
    </source>
</reference>
<feature type="region of interest" description="Disordered" evidence="1">
    <location>
        <begin position="24"/>
        <end position="57"/>
    </location>
</feature>
<protein>
    <submittedName>
        <fullName evidence="2">Uncharacterized protein</fullName>
    </submittedName>
</protein>
<gene>
    <name evidence="2" type="ORF">K8352_09990</name>
</gene>
<organism evidence="2 3">
    <name type="scientific">Cerina litoralis</name>
    <dbReference type="NCBI Taxonomy" id="2874477"/>
    <lineage>
        <taxon>Bacteria</taxon>
        <taxon>Pseudomonadati</taxon>
        <taxon>Bacteroidota</taxon>
        <taxon>Flavobacteriia</taxon>
        <taxon>Flavobacteriales</taxon>
        <taxon>Flavobacteriaceae</taxon>
        <taxon>Cerina</taxon>
    </lineage>
</organism>
<proteinExistence type="predicted"/>
<dbReference type="Proteomes" id="UP001200642">
    <property type="component" value="Unassembled WGS sequence"/>
</dbReference>
<evidence type="ECO:0000313" key="3">
    <source>
        <dbReference type="Proteomes" id="UP001200642"/>
    </source>
</evidence>
<feature type="compositionally biased region" description="Basic and acidic residues" evidence="1">
    <location>
        <begin position="46"/>
        <end position="57"/>
    </location>
</feature>
<dbReference type="EMBL" id="JAIRBC010000013">
    <property type="protein sequence ID" value="MCG2461077.1"/>
    <property type="molecule type" value="Genomic_DNA"/>
</dbReference>
<accession>A0AAE3EWN4</accession>
<sequence length="57" mass="6126">MKKATSILAVTVLALGMFSCEPESTAQETDALYGAVNDNPAPTQATDREELPIDERD</sequence>
<comment type="caution">
    <text evidence="2">The sequence shown here is derived from an EMBL/GenBank/DDBJ whole genome shotgun (WGS) entry which is preliminary data.</text>
</comment>
<keyword evidence="3" id="KW-1185">Reference proteome</keyword>
<dbReference type="PROSITE" id="PS51257">
    <property type="entry name" value="PROKAR_LIPOPROTEIN"/>
    <property type="match status" value="1"/>
</dbReference>
<evidence type="ECO:0000256" key="1">
    <source>
        <dbReference type="SAM" id="MobiDB-lite"/>
    </source>
</evidence>
<name>A0AAE3EWN4_9FLAO</name>
<dbReference type="AlphaFoldDB" id="A0AAE3EWN4"/>